<comment type="similarity">
    <text evidence="1">Belongs to the PemK/MazF family.</text>
</comment>
<protein>
    <submittedName>
        <fullName evidence="3">Transcriptional modulator of MazE/toxin, MazF</fullName>
    </submittedName>
</protein>
<dbReference type="SUPFAM" id="SSF50118">
    <property type="entry name" value="Cell growth inhibitor/plasmid maintenance toxic component"/>
    <property type="match status" value="1"/>
</dbReference>
<dbReference type="InterPro" id="IPR003477">
    <property type="entry name" value="PemK-like"/>
</dbReference>
<proteinExistence type="inferred from homology"/>
<accession>A0A480A531</accession>
<dbReference type="Gene3D" id="2.30.30.110">
    <property type="match status" value="1"/>
</dbReference>
<dbReference type="RefSeq" id="WP_137669428.1">
    <property type="nucleotide sequence ID" value="NZ_BJCE01000381.1"/>
</dbReference>
<dbReference type="Proteomes" id="UP000300142">
    <property type="component" value="Unassembled WGS sequence"/>
</dbReference>
<evidence type="ECO:0000313" key="4">
    <source>
        <dbReference type="Proteomes" id="UP000300142"/>
    </source>
</evidence>
<evidence type="ECO:0000256" key="2">
    <source>
        <dbReference type="ARBA" id="ARBA00022649"/>
    </source>
</evidence>
<reference evidence="4" key="1">
    <citation type="submission" date="2019-02" db="EMBL/GenBank/DDBJ databases">
        <title>Draft genome sequence of Sphaerospermopsis reniformis NIES-1949.</title>
        <authorList>
            <person name="Yamaguchi H."/>
            <person name="Suzuki S."/>
            <person name="Kawachi M."/>
        </authorList>
    </citation>
    <scope>NUCLEOTIDE SEQUENCE [LARGE SCALE GENOMIC DNA]</scope>
    <source>
        <strain evidence="4">NIES-1949</strain>
    </source>
</reference>
<keyword evidence="2" id="KW-1277">Toxin-antitoxin system</keyword>
<name>A0A480A531_9CYAN</name>
<gene>
    <name evidence="3" type="ORF">SR1949_51490</name>
</gene>
<sequence length="116" mass="12940">MAIAGQIVLFRFPQTNLILGKLRPALLIKPLSNNSYDDWLACMISTKTGQEIVGLDEIISPQDVDFSQTGLKSESVFRVSRLAVVSEQILLGKIGEISEARLTRIRQNLANWILQD</sequence>
<keyword evidence="4" id="KW-1185">Reference proteome</keyword>
<dbReference type="EMBL" id="BJCE01000381">
    <property type="protein sequence ID" value="GCL40017.1"/>
    <property type="molecule type" value="Genomic_DNA"/>
</dbReference>
<evidence type="ECO:0000256" key="1">
    <source>
        <dbReference type="ARBA" id="ARBA00007521"/>
    </source>
</evidence>
<dbReference type="Pfam" id="PF02452">
    <property type="entry name" value="PemK_toxin"/>
    <property type="match status" value="1"/>
</dbReference>
<dbReference type="GO" id="GO:0003677">
    <property type="term" value="F:DNA binding"/>
    <property type="evidence" value="ECO:0007669"/>
    <property type="project" value="InterPro"/>
</dbReference>
<comment type="caution">
    <text evidence="3">The sequence shown here is derived from an EMBL/GenBank/DDBJ whole genome shotgun (WGS) entry which is preliminary data.</text>
</comment>
<evidence type="ECO:0000313" key="3">
    <source>
        <dbReference type="EMBL" id="GCL40017.1"/>
    </source>
</evidence>
<organism evidence="3 4">
    <name type="scientific">Sphaerospermopsis reniformis</name>
    <dbReference type="NCBI Taxonomy" id="531300"/>
    <lineage>
        <taxon>Bacteria</taxon>
        <taxon>Bacillati</taxon>
        <taxon>Cyanobacteriota</taxon>
        <taxon>Cyanophyceae</taxon>
        <taxon>Nostocales</taxon>
        <taxon>Aphanizomenonaceae</taxon>
        <taxon>Sphaerospermopsis</taxon>
    </lineage>
</organism>
<dbReference type="AlphaFoldDB" id="A0A480A531"/>
<dbReference type="InterPro" id="IPR011067">
    <property type="entry name" value="Plasmid_toxin/cell-grow_inhib"/>
</dbReference>